<dbReference type="InterPro" id="IPR011993">
    <property type="entry name" value="PH-like_dom_sf"/>
</dbReference>
<dbReference type="Pfam" id="PF00568">
    <property type="entry name" value="WH1"/>
    <property type="match status" value="1"/>
</dbReference>
<evidence type="ECO:0000313" key="4">
    <source>
        <dbReference type="Proteomes" id="UP001437256"/>
    </source>
</evidence>
<evidence type="ECO:0000259" key="2">
    <source>
        <dbReference type="PROSITE" id="PS50229"/>
    </source>
</evidence>
<dbReference type="PROSITE" id="PS50229">
    <property type="entry name" value="WH1"/>
    <property type="match status" value="1"/>
</dbReference>
<protein>
    <recommendedName>
        <fullName evidence="2">WH1 domain-containing protein</fullName>
    </recommendedName>
</protein>
<feature type="compositionally biased region" description="Pro residues" evidence="1">
    <location>
        <begin position="33"/>
        <end position="44"/>
    </location>
</feature>
<sequence length="177" mass="19525">MGGPEVPAKKLPRPPSSSSSLLPDRSQFSSTKPCPPNQPSPPTTNPKSNRSIPVSPATNKIFTASLARIYYAHPSPSEWSYTGLQGALAFTRDNTTNGCSFKLVDLQGTRGVIWEFECWKGMDYWADRSWFHTFPGDECMVGFVFADESEAKGFYKKVVGKKDAKTGGGWGEYEEEV</sequence>
<feature type="compositionally biased region" description="Low complexity" evidence="1">
    <location>
        <begin position="16"/>
        <end position="32"/>
    </location>
</feature>
<dbReference type="SUPFAM" id="SSF50729">
    <property type="entry name" value="PH domain-like"/>
    <property type="match status" value="1"/>
</dbReference>
<dbReference type="InterPro" id="IPR000697">
    <property type="entry name" value="WH1/EVH1_dom"/>
</dbReference>
<dbReference type="CDD" id="cd01205">
    <property type="entry name" value="EVH1_WASP-like"/>
    <property type="match status" value="1"/>
</dbReference>
<name>A0ABR2ZUX8_9AGAR</name>
<reference evidence="3 4" key="1">
    <citation type="submission" date="2024-05" db="EMBL/GenBank/DDBJ databases">
        <title>A draft genome resource for the thread blight pathogen Marasmius tenuissimus strain MS-2.</title>
        <authorList>
            <person name="Yulfo-Soto G.E."/>
            <person name="Baruah I.K."/>
            <person name="Amoako-Attah I."/>
            <person name="Bukari Y."/>
            <person name="Meinhardt L.W."/>
            <person name="Bailey B.A."/>
            <person name="Cohen S.P."/>
        </authorList>
    </citation>
    <scope>NUCLEOTIDE SEQUENCE [LARGE SCALE GENOMIC DNA]</scope>
    <source>
        <strain evidence="3 4">MS-2</strain>
    </source>
</reference>
<organism evidence="3 4">
    <name type="scientific">Marasmius tenuissimus</name>
    <dbReference type="NCBI Taxonomy" id="585030"/>
    <lineage>
        <taxon>Eukaryota</taxon>
        <taxon>Fungi</taxon>
        <taxon>Dikarya</taxon>
        <taxon>Basidiomycota</taxon>
        <taxon>Agaricomycotina</taxon>
        <taxon>Agaricomycetes</taxon>
        <taxon>Agaricomycetidae</taxon>
        <taxon>Agaricales</taxon>
        <taxon>Marasmiineae</taxon>
        <taxon>Marasmiaceae</taxon>
        <taxon>Marasmius</taxon>
    </lineage>
</organism>
<feature type="domain" description="WH1" evidence="2">
    <location>
        <begin position="54"/>
        <end position="165"/>
    </location>
</feature>
<feature type="region of interest" description="Disordered" evidence="1">
    <location>
        <begin position="1"/>
        <end position="54"/>
    </location>
</feature>
<comment type="caution">
    <text evidence="3">The sequence shown here is derived from an EMBL/GenBank/DDBJ whole genome shotgun (WGS) entry which is preliminary data.</text>
</comment>
<keyword evidence="4" id="KW-1185">Reference proteome</keyword>
<dbReference type="Gene3D" id="2.30.29.30">
    <property type="entry name" value="Pleckstrin-homology domain (PH domain)/Phosphotyrosine-binding domain (PTB)"/>
    <property type="match status" value="1"/>
</dbReference>
<accession>A0ABR2ZUX8</accession>
<gene>
    <name evidence="3" type="ORF">AAF712_007556</name>
</gene>
<dbReference type="Proteomes" id="UP001437256">
    <property type="component" value="Unassembled WGS sequence"/>
</dbReference>
<dbReference type="InterPro" id="IPR033927">
    <property type="entry name" value="WASPfam_EVH1"/>
</dbReference>
<proteinExistence type="predicted"/>
<evidence type="ECO:0000256" key="1">
    <source>
        <dbReference type="SAM" id="MobiDB-lite"/>
    </source>
</evidence>
<evidence type="ECO:0000313" key="3">
    <source>
        <dbReference type="EMBL" id="KAL0065492.1"/>
    </source>
</evidence>
<dbReference type="EMBL" id="JBBXMP010000047">
    <property type="protein sequence ID" value="KAL0065492.1"/>
    <property type="molecule type" value="Genomic_DNA"/>
</dbReference>
<dbReference type="SMART" id="SM00461">
    <property type="entry name" value="WH1"/>
    <property type="match status" value="1"/>
</dbReference>